<accession>A0A481TMZ3</accession>
<proteinExistence type="predicted"/>
<name>A0A481TMZ3_HHV2</name>
<feature type="compositionally biased region" description="Basic and acidic residues" evidence="1">
    <location>
        <begin position="112"/>
        <end position="128"/>
    </location>
</feature>
<sequence length="128" mass="14386">MSNRNKGVETDCWVSGVIITQGRGWRLGKGKERPKPEKRTKRETRPTDKSSADQNPEMHNNDFITLIINRSGIGRGWGRAFPPFRLLVPEFSQDVLVKRGRGRVGPQLRQKPVGDVRGGDMPSHDGAR</sequence>
<feature type="region of interest" description="Disordered" evidence="1">
    <location>
        <begin position="24"/>
        <end position="61"/>
    </location>
</feature>
<feature type="region of interest" description="Disordered" evidence="1">
    <location>
        <begin position="99"/>
        <end position="128"/>
    </location>
</feature>
<organismHost>
    <name type="scientific">Homo sapiens</name>
    <name type="common">Human</name>
    <dbReference type="NCBI Taxonomy" id="9606"/>
</organismHost>
<evidence type="ECO:0000256" key="1">
    <source>
        <dbReference type="SAM" id="MobiDB-lite"/>
    </source>
</evidence>
<dbReference type="EMBL" id="MH790635">
    <property type="protein sequence ID" value="QBH82969.1"/>
    <property type="molecule type" value="Genomic_DNA"/>
</dbReference>
<organism evidence="2">
    <name type="scientific">Human herpesvirus 2</name>
    <name type="common">HHV-2</name>
    <name type="synonym">Human herpes simplex virus 2</name>
    <dbReference type="NCBI Taxonomy" id="10310"/>
    <lineage>
        <taxon>Viruses</taxon>
        <taxon>Duplodnaviria</taxon>
        <taxon>Heunggongvirae</taxon>
        <taxon>Peploviricota</taxon>
        <taxon>Herviviricetes</taxon>
        <taxon>Herpesvirales</taxon>
        <taxon>Orthoherpesviridae</taxon>
        <taxon>Alphaherpesvirinae</taxon>
        <taxon>Simplexvirus</taxon>
        <taxon>Simplexvirus humanalpha2</taxon>
    </lineage>
</organism>
<evidence type="ECO:0000313" key="2">
    <source>
        <dbReference type="EMBL" id="QBH82969.1"/>
    </source>
</evidence>
<protein>
    <submittedName>
        <fullName evidence="2">Uncharacterized protein</fullName>
    </submittedName>
</protein>
<reference evidence="2" key="1">
    <citation type="submission" date="2018-08" db="EMBL/GenBank/DDBJ databases">
        <title>HSV2 whole genome sequences from clinical isolates.</title>
        <authorList>
            <person name="Roychoudhury P."/>
            <person name="Greninger A.L."/>
            <person name="Jerome K.R."/>
            <person name="Johnston C."/>
            <person name="Wald A."/>
            <person name="Xie H."/>
        </authorList>
    </citation>
    <scope>NUCLEOTIDE SEQUENCE</scope>
    <source>
        <strain evidence="2">2010-8179</strain>
    </source>
</reference>